<sequence length="99" mass="10765">MVRLLLTGYQMQAIVCAQSNPKSGLSGSIEMEDKVLRLIEEAMEADEGSLSRGQPLDWDSIAVLTFMSLADEHLGKNLPANRLNACKSVDDVISLATEN</sequence>
<name>A0A1X0MYR1_9PSED</name>
<accession>A0A1X0MYR1</accession>
<organism evidence="1 2">
    <name type="scientific">Pseudomonas floridensis</name>
    <dbReference type="NCBI Taxonomy" id="1958950"/>
    <lineage>
        <taxon>Bacteria</taxon>
        <taxon>Pseudomonadati</taxon>
        <taxon>Pseudomonadota</taxon>
        <taxon>Gammaproteobacteria</taxon>
        <taxon>Pseudomonadales</taxon>
        <taxon>Pseudomonadaceae</taxon>
        <taxon>Pseudomonas</taxon>
    </lineage>
</organism>
<dbReference type="Gene3D" id="1.10.1200.10">
    <property type="entry name" value="ACP-like"/>
    <property type="match status" value="1"/>
</dbReference>
<gene>
    <name evidence="1" type="ORF">BZK31_25780</name>
</gene>
<dbReference type="AlphaFoldDB" id="A0A1X0MYR1"/>
<comment type="caution">
    <text evidence="1">The sequence shown here is derived from an EMBL/GenBank/DDBJ whole genome shotgun (WGS) entry which is preliminary data.</text>
</comment>
<dbReference type="EMBL" id="MUIO01000130">
    <property type="protein sequence ID" value="ORC54599.1"/>
    <property type="molecule type" value="Genomic_DNA"/>
</dbReference>
<dbReference type="InterPro" id="IPR036736">
    <property type="entry name" value="ACP-like_sf"/>
</dbReference>
<evidence type="ECO:0000313" key="1">
    <source>
        <dbReference type="EMBL" id="ORC54599.1"/>
    </source>
</evidence>
<dbReference type="STRING" id="1958950.BZK31_25780"/>
<dbReference type="SUPFAM" id="SSF47336">
    <property type="entry name" value="ACP-like"/>
    <property type="match status" value="1"/>
</dbReference>
<dbReference type="Proteomes" id="UP000192815">
    <property type="component" value="Unassembled WGS sequence"/>
</dbReference>
<keyword evidence="2" id="KW-1185">Reference proteome</keyword>
<evidence type="ECO:0000313" key="2">
    <source>
        <dbReference type="Proteomes" id="UP000192815"/>
    </source>
</evidence>
<dbReference type="OrthoDB" id="6965060at2"/>
<proteinExistence type="predicted"/>
<reference evidence="2" key="1">
    <citation type="submission" date="2017-02" db="EMBL/GenBank/DDBJ databases">
        <title>Pseudomonas floridae sp. nov., a novel pathogenic bacterial species isolated from tomato.</title>
        <authorList>
            <person name="Timilsina S."/>
            <person name="Vallad G.E."/>
            <person name="Jones J.B."/>
        </authorList>
    </citation>
    <scope>NUCLEOTIDE SEQUENCE [LARGE SCALE GENOMIC DNA]</scope>
    <source>
        <strain evidence="2">GEV388</strain>
    </source>
</reference>
<protein>
    <recommendedName>
        <fullName evidence="3">Carrier domain-containing protein</fullName>
    </recommendedName>
</protein>
<evidence type="ECO:0008006" key="3">
    <source>
        <dbReference type="Google" id="ProtNLM"/>
    </source>
</evidence>